<dbReference type="RefSeq" id="WP_155700849.1">
    <property type="nucleotide sequence ID" value="NZ_CP034235.1"/>
</dbReference>
<accession>A0A6B8RJQ0</accession>
<reference evidence="3" key="1">
    <citation type="submission" date="2018-11" db="EMBL/GenBank/DDBJ databases">
        <title>Complete genome sequence of Paenibacillus sp. ML311-T8.</title>
        <authorList>
            <person name="Nam Y.-D."/>
            <person name="Kang J."/>
            <person name="Chung W.-H."/>
            <person name="Park Y.S."/>
        </authorList>
    </citation>
    <scope>NUCLEOTIDE SEQUENCE [LARGE SCALE GENOMIC DNA]</scope>
    <source>
        <strain evidence="3">ML311-T8</strain>
    </source>
</reference>
<protein>
    <submittedName>
        <fullName evidence="2">ImmA/IrrE family metallo-endopeptidase</fullName>
    </submittedName>
</protein>
<dbReference type="Pfam" id="PF06114">
    <property type="entry name" value="Peptidase_M78"/>
    <property type="match status" value="1"/>
</dbReference>
<evidence type="ECO:0000259" key="1">
    <source>
        <dbReference type="Pfam" id="PF06114"/>
    </source>
</evidence>
<dbReference type="KEGG" id="ppsc:EHS13_13465"/>
<dbReference type="OrthoDB" id="2417909at2"/>
<dbReference type="Proteomes" id="UP000426246">
    <property type="component" value="Chromosome"/>
</dbReference>
<name>A0A6B8RJQ0_9BACL</name>
<evidence type="ECO:0000313" key="3">
    <source>
        <dbReference type="Proteomes" id="UP000426246"/>
    </source>
</evidence>
<keyword evidence="3" id="KW-1185">Reference proteome</keyword>
<proteinExistence type="predicted"/>
<organism evidence="2 3">
    <name type="scientific">Paenibacillus psychroresistens</name>
    <dbReference type="NCBI Taxonomy" id="1778678"/>
    <lineage>
        <taxon>Bacteria</taxon>
        <taxon>Bacillati</taxon>
        <taxon>Bacillota</taxon>
        <taxon>Bacilli</taxon>
        <taxon>Bacillales</taxon>
        <taxon>Paenibacillaceae</taxon>
        <taxon>Paenibacillus</taxon>
    </lineage>
</organism>
<dbReference type="AlphaFoldDB" id="A0A6B8RJQ0"/>
<dbReference type="EMBL" id="CP034235">
    <property type="protein sequence ID" value="QGQ95812.1"/>
    <property type="molecule type" value="Genomic_DNA"/>
</dbReference>
<evidence type="ECO:0000313" key="2">
    <source>
        <dbReference type="EMBL" id="QGQ95812.1"/>
    </source>
</evidence>
<gene>
    <name evidence="2" type="ORF">EHS13_13465</name>
</gene>
<sequence>MQLNLYKPTDLEQWITLQYQQNGIHYASDLDIEKIASIFNTTVMTSKGPSHVQWDDEFCVIFINGYHREETKREMFFHELCHPIRHEGNQNKMPTSFIELQEIQASIFQLYAAMPAYMLEEFKNIQGPVHTKVLAEEFRLSEQFIIRRLEQINQRILREQQDELYRASRRRTSKPPEYTEETKRILNQLYRQIKHKLQLEA</sequence>
<feature type="domain" description="IrrE N-terminal-like" evidence="1">
    <location>
        <begin position="50"/>
        <end position="149"/>
    </location>
</feature>
<dbReference type="InterPro" id="IPR010359">
    <property type="entry name" value="IrrE_HExxH"/>
</dbReference>